<gene>
    <name evidence="3" type="primary">PARPA_02040.1 scaffold 2397</name>
</gene>
<proteinExistence type="predicted"/>
<keyword evidence="4" id="KW-1185">Reference proteome</keyword>
<protein>
    <submittedName>
        <fullName evidence="3">Uncharacterized protein</fullName>
    </submittedName>
</protein>
<dbReference type="AlphaFoldDB" id="A0A0B7MZK6"/>
<organism evidence="3 4">
    <name type="scientific">Parasitella parasitica</name>
    <dbReference type="NCBI Taxonomy" id="35722"/>
    <lineage>
        <taxon>Eukaryota</taxon>
        <taxon>Fungi</taxon>
        <taxon>Fungi incertae sedis</taxon>
        <taxon>Mucoromycota</taxon>
        <taxon>Mucoromycotina</taxon>
        <taxon>Mucoromycetes</taxon>
        <taxon>Mucorales</taxon>
        <taxon>Mucorineae</taxon>
        <taxon>Mucoraceae</taxon>
        <taxon>Parasitella</taxon>
    </lineage>
</organism>
<accession>A0A0B7MZK6</accession>
<sequence>MASFPSELYNQKTGDFTTPIRTLLDFAPHILQELPKNAKEQQPMNSTAEDSWTKNFVPTSYFGSLLTSERTKAITEFIIRCGNAYMEKTSNKKYEEERFKEFERQYKRERRKRQRENNRGWFFNRSQEEESSSSSESEEEEIEQKFKSEMKNKRKADMKEEQQVVGPSTTAETLAKSAAAAGVLSLSLYSTYQATVNFSEVSFHNQLEILISQVQSILQSTEIWIQEHDKMQDAIPEQIRSDVIELKQLLDLLVRLDPRSLKKLEATGWSVGAFGGLSALGGVAFGSTAVVTGGAALAIGGAIVMISSKASGKSQLGARLLLENQVRERVASCQRAIKEREMIIRKELANKKKKNNFGIGEKSRTTRYNLQSEEAPEETSTFVQSPRRKKEKIALPN</sequence>
<dbReference type="Proteomes" id="UP000054107">
    <property type="component" value="Unassembled WGS sequence"/>
</dbReference>
<name>A0A0B7MZK6_9FUNG</name>
<reference evidence="3 4" key="1">
    <citation type="submission" date="2014-09" db="EMBL/GenBank/DDBJ databases">
        <authorList>
            <person name="Ellenberger Sabrina"/>
        </authorList>
    </citation>
    <scope>NUCLEOTIDE SEQUENCE [LARGE SCALE GENOMIC DNA]</scope>
    <source>
        <strain evidence="3 4">CBS 412.66</strain>
    </source>
</reference>
<feature type="region of interest" description="Disordered" evidence="2">
    <location>
        <begin position="355"/>
        <end position="397"/>
    </location>
</feature>
<dbReference type="EMBL" id="LN719964">
    <property type="protein sequence ID" value="CEP08695.1"/>
    <property type="molecule type" value="Genomic_DNA"/>
</dbReference>
<evidence type="ECO:0000313" key="4">
    <source>
        <dbReference type="Proteomes" id="UP000054107"/>
    </source>
</evidence>
<evidence type="ECO:0000256" key="1">
    <source>
        <dbReference type="SAM" id="Coils"/>
    </source>
</evidence>
<feature type="compositionally biased region" description="Basic and acidic residues" evidence="2">
    <location>
        <begin position="143"/>
        <end position="162"/>
    </location>
</feature>
<evidence type="ECO:0000313" key="3">
    <source>
        <dbReference type="EMBL" id="CEP08695.1"/>
    </source>
</evidence>
<feature type="compositionally biased region" description="Polar residues" evidence="2">
    <location>
        <begin position="366"/>
        <end position="384"/>
    </location>
</feature>
<dbReference type="OrthoDB" id="2121849at2759"/>
<evidence type="ECO:0000256" key="2">
    <source>
        <dbReference type="SAM" id="MobiDB-lite"/>
    </source>
</evidence>
<feature type="region of interest" description="Disordered" evidence="2">
    <location>
        <begin position="125"/>
        <end position="168"/>
    </location>
</feature>
<keyword evidence="1" id="KW-0175">Coiled coil</keyword>
<feature type="coiled-coil region" evidence="1">
    <location>
        <begin position="92"/>
        <end position="119"/>
    </location>
</feature>